<keyword evidence="1" id="KW-0732">Signal</keyword>
<organism evidence="2 3">
    <name type="scientific">Viridothelium virens</name>
    <name type="common">Speckled blister lichen</name>
    <name type="synonym">Trypethelium virens</name>
    <dbReference type="NCBI Taxonomy" id="1048519"/>
    <lineage>
        <taxon>Eukaryota</taxon>
        <taxon>Fungi</taxon>
        <taxon>Dikarya</taxon>
        <taxon>Ascomycota</taxon>
        <taxon>Pezizomycotina</taxon>
        <taxon>Dothideomycetes</taxon>
        <taxon>Dothideomycetes incertae sedis</taxon>
        <taxon>Trypetheliales</taxon>
        <taxon>Trypetheliaceae</taxon>
        <taxon>Viridothelium</taxon>
    </lineage>
</organism>
<keyword evidence="3" id="KW-1185">Reference proteome</keyword>
<dbReference type="OrthoDB" id="1001765at2759"/>
<dbReference type="Gene3D" id="1.20.1260.10">
    <property type="match status" value="1"/>
</dbReference>
<protein>
    <submittedName>
        <fullName evidence="2">Ferritin/ribonucleotide reductase-like protein</fullName>
    </submittedName>
</protein>
<dbReference type="Proteomes" id="UP000800092">
    <property type="component" value="Unassembled WGS sequence"/>
</dbReference>
<gene>
    <name evidence="2" type="ORF">EV356DRAFT_577421</name>
</gene>
<dbReference type="EMBL" id="ML991805">
    <property type="protein sequence ID" value="KAF2233592.1"/>
    <property type="molecule type" value="Genomic_DNA"/>
</dbReference>
<dbReference type="InterPro" id="IPR012347">
    <property type="entry name" value="Ferritin-like"/>
</dbReference>
<dbReference type="SUPFAM" id="SSF47240">
    <property type="entry name" value="Ferritin-like"/>
    <property type="match status" value="1"/>
</dbReference>
<reference evidence="2" key="1">
    <citation type="journal article" date="2020" name="Stud. Mycol.">
        <title>101 Dothideomycetes genomes: a test case for predicting lifestyles and emergence of pathogens.</title>
        <authorList>
            <person name="Haridas S."/>
            <person name="Albert R."/>
            <person name="Binder M."/>
            <person name="Bloem J."/>
            <person name="Labutti K."/>
            <person name="Salamov A."/>
            <person name="Andreopoulos B."/>
            <person name="Baker S."/>
            <person name="Barry K."/>
            <person name="Bills G."/>
            <person name="Bluhm B."/>
            <person name="Cannon C."/>
            <person name="Castanera R."/>
            <person name="Culley D."/>
            <person name="Daum C."/>
            <person name="Ezra D."/>
            <person name="Gonzalez J."/>
            <person name="Henrissat B."/>
            <person name="Kuo A."/>
            <person name="Liang C."/>
            <person name="Lipzen A."/>
            <person name="Lutzoni F."/>
            <person name="Magnuson J."/>
            <person name="Mondo S."/>
            <person name="Nolan M."/>
            <person name="Ohm R."/>
            <person name="Pangilinan J."/>
            <person name="Park H.-J."/>
            <person name="Ramirez L."/>
            <person name="Alfaro M."/>
            <person name="Sun H."/>
            <person name="Tritt A."/>
            <person name="Yoshinaga Y."/>
            <person name="Zwiers L.-H."/>
            <person name="Turgeon B."/>
            <person name="Goodwin S."/>
            <person name="Spatafora J."/>
            <person name="Crous P."/>
            <person name="Grigoriev I."/>
        </authorList>
    </citation>
    <scope>NUCLEOTIDE SEQUENCE</scope>
    <source>
        <strain evidence="2">Tuck. ex Michener</strain>
    </source>
</reference>
<accession>A0A6A6H6F1</accession>
<name>A0A6A6H6F1_VIRVR</name>
<dbReference type="AlphaFoldDB" id="A0A6A6H6F1"/>
<dbReference type="PANTHER" id="PTHR31694">
    <property type="entry name" value="DESICCATION-LIKE PROTEIN"/>
    <property type="match status" value="1"/>
</dbReference>
<dbReference type="InterPro" id="IPR052965">
    <property type="entry name" value="Pigment-catalase-like"/>
</dbReference>
<feature type="chain" id="PRO_5025497864" evidence="1">
    <location>
        <begin position="20"/>
        <end position="313"/>
    </location>
</feature>
<dbReference type="CDD" id="cd00657">
    <property type="entry name" value="Ferritin_like"/>
    <property type="match status" value="1"/>
</dbReference>
<proteinExistence type="predicted"/>
<dbReference type="PANTHER" id="PTHR31694:SF26">
    <property type="entry name" value="OS05G0151100 PROTEIN"/>
    <property type="match status" value="1"/>
</dbReference>
<feature type="signal peptide" evidence="1">
    <location>
        <begin position="1"/>
        <end position="19"/>
    </location>
</feature>
<dbReference type="PROSITE" id="PS51257">
    <property type="entry name" value="PROKAR_LIPOPROTEIN"/>
    <property type="match status" value="1"/>
</dbReference>
<evidence type="ECO:0000313" key="3">
    <source>
        <dbReference type="Proteomes" id="UP000800092"/>
    </source>
</evidence>
<sequence length="313" mass="32410">MKPLRSVSLILALTASCSAFPFAKLLKRQTLSDLNDADILNYALTLEHLEATFYRQGLANFSSSDFTDAGFNSSLYQNIQRIASDESSHVDFITSALTAAGAPATAECTYAFGVTSPASFLATASILEGVGVSGYLGAAAQIANKAYLTAAGSILTVEARHNAYLRATLGEAPFAQPFDTPLSPDEVYTLAHGFIASCPSSNPAIKVRPFPGLAVDSANAGAAITTGSVVTVDTRGFSLEPNSPSAVLYAAFVSVTGPVWTNVTELPGSGGTKFSVTIPQGVEGQSYLVFTGCRDAVTDDTVVAGPALIEISA</sequence>
<evidence type="ECO:0000256" key="1">
    <source>
        <dbReference type="SAM" id="SignalP"/>
    </source>
</evidence>
<dbReference type="InterPro" id="IPR009078">
    <property type="entry name" value="Ferritin-like_SF"/>
</dbReference>
<dbReference type="Pfam" id="PF13668">
    <property type="entry name" value="Ferritin_2"/>
    <property type="match status" value="1"/>
</dbReference>
<evidence type="ECO:0000313" key="2">
    <source>
        <dbReference type="EMBL" id="KAF2233592.1"/>
    </source>
</evidence>